<dbReference type="SUPFAM" id="SSF51182">
    <property type="entry name" value="RmlC-like cupins"/>
    <property type="match status" value="1"/>
</dbReference>
<gene>
    <name evidence="5" type="ORF">QG404_06165</name>
</gene>
<dbReference type="InterPro" id="IPR020449">
    <property type="entry name" value="Tscrpt_reg_AraC-type_HTH"/>
</dbReference>
<dbReference type="RefSeq" id="WP_280939483.1">
    <property type="nucleotide sequence ID" value="NZ_CP123759.1"/>
</dbReference>
<dbReference type="SUPFAM" id="SSF46689">
    <property type="entry name" value="Homeodomain-like"/>
    <property type="match status" value="2"/>
</dbReference>
<evidence type="ECO:0000313" key="6">
    <source>
        <dbReference type="Proteomes" id="UP001231859"/>
    </source>
</evidence>
<dbReference type="Pfam" id="PF12833">
    <property type="entry name" value="HTH_18"/>
    <property type="match status" value="1"/>
</dbReference>
<dbReference type="SMART" id="SM00342">
    <property type="entry name" value="HTH_ARAC"/>
    <property type="match status" value="1"/>
</dbReference>
<dbReference type="Pfam" id="PF07883">
    <property type="entry name" value="Cupin_2"/>
    <property type="match status" value="1"/>
</dbReference>
<protein>
    <submittedName>
        <fullName evidence="5">Helix-turn-helix transcriptional regulator</fullName>
    </submittedName>
</protein>
<dbReference type="InterPro" id="IPR013096">
    <property type="entry name" value="Cupin_2"/>
</dbReference>
<keyword evidence="6" id="KW-1185">Reference proteome</keyword>
<dbReference type="Proteomes" id="UP001231859">
    <property type="component" value="Chromosome"/>
</dbReference>
<evidence type="ECO:0000259" key="4">
    <source>
        <dbReference type="PROSITE" id="PS01124"/>
    </source>
</evidence>
<dbReference type="PRINTS" id="PR00032">
    <property type="entry name" value="HTHARAC"/>
</dbReference>
<dbReference type="Gene3D" id="1.10.10.60">
    <property type="entry name" value="Homeodomain-like"/>
    <property type="match status" value="1"/>
</dbReference>
<accession>A0ABY8P5P4</accession>
<dbReference type="InterPro" id="IPR018062">
    <property type="entry name" value="HTH_AraC-typ_CS"/>
</dbReference>
<dbReference type="Gene3D" id="2.60.120.10">
    <property type="entry name" value="Jelly Rolls"/>
    <property type="match status" value="1"/>
</dbReference>
<dbReference type="PANTHER" id="PTHR11019">
    <property type="entry name" value="HTH-TYPE TRANSCRIPTIONAL REGULATOR NIMR"/>
    <property type="match status" value="1"/>
</dbReference>
<proteinExistence type="predicted"/>
<dbReference type="EMBL" id="CP123759">
    <property type="protein sequence ID" value="WGO84464.1"/>
    <property type="molecule type" value="Genomic_DNA"/>
</dbReference>
<keyword evidence="1" id="KW-0805">Transcription regulation</keyword>
<keyword evidence="3" id="KW-0804">Transcription</keyword>
<evidence type="ECO:0000313" key="5">
    <source>
        <dbReference type="EMBL" id="WGO84464.1"/>
    </source>
</evidence>
<evidence type="ECO:0000256" key="3">
    <source>
        <dbReference type="ARBA" id="ARBA00023163"/>
    </source>
</evidence>
<sequence>MKKIKHRLEPNIIEPKFIVFRNNEWLGDTECQLHRHNFGQLIYVVKGVIEMQVATQHYIAPPEFCIWIPCGVEHATYNKKSVKFNILDICQTVSHVLCKKPCIIRQTPIFHTILLDFYAREITQPKTAEDIRLASVLIDQLKRSPIQKTYLPASKDKFLAPILAQLQQNPADNTALAIWAKRVYTSERTLSRRCQQELGMSFSEWRQRLRFLHAIMKLEQGQTVQQVAFDVGYSSASAFITMFQQISGTTPERFRQKSDAEQTSC</sequence>
<name>A0ABY8P5P4_9GAMM</name>
<dbReference type="PROSITE" id="PS01124">
    <property type="entry name" value="HTH_ARAC_FAMILY_2"/>
    <property type="match status" value="1"/>
</dbReference>
<evidence type="ECO:0000256" key="1">
    <source>
        <dbReference type="ARBA" id="ARBA00023015"/>
    </source>
</evidence>
<dbReference type="InterPro" id="IPR009057">
    <property type="entry name" value="Homeodomain-like_sf"/>
</dbReference>
<feature type="domain" description="HTH araC/xylS-type" evidence="4">
    <location>
        <begin position="160"/>
        <end position="257"/>
    </location>
</feature>
<keyword evidence="2" id="KW-0238">DNA-binding</keyword>
<organism evidence="5 6">
    <name type="scientific">Arsenophonus apicola</name>
    <dbReference type="NCBI Taxonomy" id="2879119"/>
    <lineage>
        <taxon>Bacteria</taxon>
        <taxon>Pseudomonadati</taxon>
        <taxon>Pseudomonadota</taxon>
        <taxon>Gammaproteobacteria</taxon>
        <taxon>Enterobacterales</taxon>
        <taxon>Morganellaceae</taxon>
        <taxon>Arsenophonus</taxon>
    </lineage>
</organism>
<reference evidence="5 6" key="1">
    <citation type="submission" date="2023-04" db="EMBL/GenBank/DDBJ databases">
        <title>Genome dynamics across the evolutionary transition to endosymbiosis.</title>
        <authorList>
            <person name="Siozios S."/>
            <person name="Nadal-Jimenez P."/>
            <person name="Azagi T."/>
            <person name="Sprong H."/>
            <person name="Frost C.L."/>
            <person name="Parratt S.R."/>
            <person name="Taylor G."/>
            <person name="Brettell L."/>
            <person name="Lew K.C."/>
            <person name="Croft L."/>
            <person name="King K.C."/>
            <person name="Brockhurst M.A."/>
            <person name="Hypsa V."/>
            <person name="Novakova E."/>
            <person name="Darby A.C."/>
            <person name="Hurst G.D.D."/>
        </authorList>
    </citation>
    <scope>NUCLEOTIDE SEQUENCE [LARGE SCALE GENOMIC DNA]</scope>
    <source>
        <strain evidence="6">aApi_AU</strain>
    </source>
</reference>
<dbReference type="PANTHER" id="PTHR11019:SF190">
    <property type="entry name" value="ARAC-FAMILY REGULATORY PROTEIN"/>
    <property type="match status" value="1"/>
</dbReference>
<evidence type="ECO:0000256" key="2">
    <source>
        <dbReference type="ARBA" id="ARBA00023125"/>
    </source>
</evidence>
<dbReference type="PROSITE" id="PS00041">
    <property type="entry name" value="HTH_ARAC_FAMILY_1"/>
    <property type="match status" value="1"/>
</dbReference>
<dbReference type="CDD" id="cd06124">
    <property type="entry name" value="cupin_NimR-like_N"/>
    <property type="match status" value="1"/>
</dbReference>
<dbReference type="InterPro" id="IPR014710">
    <property type="entry name" value="RmlC-like_jellyroll"/>
</dbReference>
<dbReference type="InterPro" id="IPR011051">
    <property type="entry name" value="RmlC_Cupin_sf"/>
</dbReference>
<dbReference type="InterPro" id="IPR018060">
    <property type="entry name" value="HTH_AraC"/>
</dbReference>